<dbReference type="InterPro" id="IPR045004">
    <property type="entry name" value="ECH_dom"/>
</dbReference>
<dbReference type="InterPro" id="IPR029045">
    <property type="entry name" value="ClpP/crotonase-like_dom_sf"/>
</dbReference>
<dbReference type="Pfam" id="PF16113">
    <property type="entry name" value="ECH_2"/>
    <property type="match status" value="1"/>
</dbReference>
<dbReference type="Gene3D" id="3.90.226.10">
    <property type="entry name" value="2-enoyl-CoA Hydratase, Chain A, domain 1"/>
    <property type="match status" value="1"/>
</dbReference>
<proteinExistence type="inferred from homology"/>
<sequence length="100" mass="11170">MGKPLIFAEKKGAIATVFFNRAEKRNALNMEMWTAIPKIMEDLKHDSEVKVVIFRGIDETAFAAGADISEFTTVRSTVEGARLYQTDHCHGPTVLCRGRL</sequence>
<reference evidence="3 4" key="1">
    <citation type="submission" date="2020-08" db="EMBL/GenBank/DDBJ databases">
        <title>Complete Genome Sequence of Effusibacillus dendaii Strain skT53, Isolated from Farmland soil.</title>
        <authorList>
            <person name="Konishi T."/>
            <person name="Kawasaki H."/>
        </authorList>
    </citation>
    <scope>NUCLEOTIDE SEQUENCE [LARGE SCALE GENOMIC DNA]</scope>
    <source>
        <strain evidence="4">skT53</strain>
    </source>
</reference>
<comment type="similarity">
    <text evidence="1">Belongs to the enoyl-CoA hydratase/isomerase family.</text>
</comment>
<dbReference type="PANTHER" id="PTHR43802:SF1">
    <property type="entry name" value="IP11341P-RELATED"/>
    <property type="match status" value="1"/>
</dbReference>
<feature type="domain" description="Enoyl-CoA hydratase/isomerase" evidence="2">
    <location>
        <begin position="15"/>
        <end position="76"/>
    </location>
</feature>
<organism evidence="3 4">
    <name type="scientific">Effusibacillus dendaii</name>
    <dbReference type="NCBI Taxonomy" id="2743772"/>
    <lineage>
        <taxon>Bacteria</taxon>
        <taxon>Bacillati</taxon>
        <taxon>Bacillota</taxon>
        <taxon>Bacilli</taxon>
        <taxon>Bacillales</taxon>
        <taxon>Alicyclobacillaceae</taxon>
        <taxon>Effusibacillus</taxon>
    </lineage>
</organism>
<dbReference type="PANTHER" id="PTHR43802">
    <property type="entry name" value="ENOYL-COA HYDRATASE"/>
    <property type="match status" value="1"/>
</dbReference>
<evidence type="ECO:0000259" key="2">
    <source>
        <dbReference type="Pfam" id="PF16113"/>
    </source>
</evidence>
<dbReference type="CDD" id="cd06558">
    <property type="entry name" value="crotonase-like"/>
    <property type="match status" value="1"/>
</dbReference>
<dbReference type="Proteomes" id="UP000593802">
    <property type="component" value="Chromosome"/>
</dbReference>
<dbReference type="EMBL" id="AP023366">
    <property type="protein sequence ID" value="BCJ88426.1"/>
    <property type="molecule type" value="Genomic_DNA"/>
</dbReference>
<name>A0A7I8DHN2_9BACL</name>
<dbReference type="AlphaFoldDB" id="A0A7I8DHN2"/>
<accession>A0A7I8DHN2</accession>
<dbReference type="RefSeq" id="WP_264175981.1">
    <property type="nucleotide sequence ID" value="NZ_AP023366.1"/>
</dbReference>
<evidence type="ECO:0000256" key="1">
    <source>
        <dbReference type="ARBA" id="ARBA00005254"/>
    </source>
</evidence>
<dbReference type="SUPFAM" id="SSF52096">
    <property type="entry name" value="ClpP/crotonase"/>
    <property type="match status" value="1"/>
</dbReference>
<gene>
    <name evidence="3" type="ORF">skT53_34110</name>
</gene>
<evidence type="ECO:0000313" key="4">
    <source>
        <dbReference type="Proteomes" id="UP000593802"/>
    </source>
</evidence>
<keyword evidence="4" id="KW-1185">Reference proteome</keyword>
<evidence type="ECO:0000313" key="3">
    <source>
        <dbReference type="EMBL" id="BCJ88426.1"/>
    </source>
</evidence>
<protein>
    <recommendedName>
        <fullName evidence="2">Enoyl-CoA hydratase/isomerase domain-containing protein</fullName>
    </recommendedName>
</protein>
<dbReference type="KEGG" id="eff:skT53_34110"/>